<comment type="caution">
    <text evidence="3">The sequence shown here is derived from an EMBL/GenBank/DDBJ whole genome shotgun (WGS) entry which is preliminary data.</text>
</comment>
<organism evidence="3 4">
    <name type="scientific">Stephania cephalantha</name>
    <dbReference type="NCBI Taxonomy" id="152367"/>
    <lineage>
        <taxon>Eukaryota</taxon>
        <taxon>Viridiplantae</taxon>
        <taxon>Streptophyta</taxon>
        <taxon>Embryophyta</taxon>
        <taxon>Tracheophyta</taxon>
        <taxon>Spermatophyta</taxon>
        <taxon>Magnoliopsida</taxon>
        <taxon>Ranunculales</taxon>
        <taxon>Menispermaceae</taxon>
        <taxon>Menispermoideae</taxon>
        <taxon>Cissampelideae</taxon>
        <taxon>Stephania</taxon>
    </lineage>
</organism>
<dbReference type="GO" id="GO:0005783">
    <property type="term" value="C:endoplasmic reticulum"/>
    <property type="evidence" value="ECO:0007669"/>
    <property type="project" value="TreeGrafter"/>
</dbReference>
<proteinExistence type="inferred from homology"/>
<protein>
    <recommendedName>
        <fullName evidence="2">N-acetylglucosaminylphosphatidylinositol deacetylase</fullName>
        <ecNumber evidence="2">3.5.1.89</ecNumber>
    </recommendedName>
</protein>
<dbReference type="Pfam" id="PF02585">
    <property type="entry name" value="PIG-L"/>
    <property type="match status" value="1"/>
</dbReference>
<dbReference type="Gene3D" id="3.40.50.10320">
    <property type="entry name" value="LmbE-like"/>
    <property type="match status" value="1"/>
</dbReference>
<gene>
    <name evidence="3" type="ORF">Scep_029582</name>
</gene>
<dbReference type="EC" id="3.5.1.89" evidence="2"/>
<dbReference type="Proteomes" id="UP001419268">
    <property type="component" value="Unassembled WGS sequence"/>
</dbReference>
<accession>A0AAP0DY03</accession>
<dbReference type="InterPro" id="IPR024078">
    <property type="entry name" value="LmbE-like_dom_sf"/>
</dbReference>
<evidence type="ECO:0000313" key="3">
    <source>
        <dbReference type="EMBL" id="KAK9083111.1"/>
    </source>
</evidence>
<comment type="similarity">
    <text evidence="1">Belongs to the PIGL family.</text>
</comment>
<name>A0AAP0DY03_9MAGN</name>
<evidence type="ECO:0000256" key="1">
    <source>
        <dbReference type="ARBA" id="ARBA00006066"/>
    </source>
</evidence>
<sequence>MDWLLIAIIPFLLWAISLYKVLYASQSVFFPNNDIIHKRNVLLVIAHPDDESMFFTPTILHLISKGHNLHILCMSTGDADGKGNIRREELLCACASLKIPIGQVKIIDHPNLQDGFSNIWSSSLLSKIIEEEIIANDIELLITFDGYGVSGHQNHRDVRSGTYMFLSKYPERSIEAWELISTNMTRKYIGPVDVWLSIIFARSHAKGMGAYCVINNHPCKSFNAMAQHRSQWVWFRKLFVLFSSYTYMNTLRKIEL</sequence>
<evidence type="ECO:0000256" key="2">
    <source>
        <dbReference type="ARBA" id="ARBA00012176"/>
    </source>
</evidence>
<keyword evidence="4" id="KW-1185">Reference proteome</keyword>
<dbReference type="SUPFAM" id="SSF102588">
    <property type="entry name" value="LmbE-like"/>
    <property type="match status" value="1"/>
</dbReference>
<dbReference type="GO" id="GO:0000225">
    <property type="term" value="F:N-acetylglucosaminylphosphatidylinositol deacetylase activity"/>
    <property type="evidence" value="ECO:0007669"/>
    <property type="project" value="UniProtKB-EC"/>
</dbReference>
<dbReference type="AlphaFoldDB" id="A0AAP0DY03"/>
<dbReference type="EMBL" id="JBBNAG010000013">
    <property type="protein sequence ID" value="KAK9083111.1"/>
    <property type="molecule type" value="Genomic_DNA"/>
</dbReference>
<dbReference type="InterPro" id="IPR003737">
    <property type="entry name" value="GlcNAc_PI_deacetylase-related"/>
</dbReference>
<dbReference type="PANTHER" id="PTHR12993:SF11">
    <property type="entry name" value="N-ACETYLGLUCOSAMINYL-PHOSPHATIDYLINOSITOL DE-N-ACETYLASE"/>
    <property type="match status" value="1"/>
</dbReference>
<evidence type="ECO:0000313" key="4">
    <source>
        <dbReference type="Proteomes" id="UP001419268"/>
    </source>
</evidence>
<dbReference type="PANTHER" id="PTHR12993">
    <property type="entry name" value="N-ACETYLGLUCOSAMINYL-PHOSPHATIDYLINOSITOL DE-N-ACETYLASE-RELATED"/>
    <property type="match status" value="1"/>
</dbReference>
<reference evidence="3 4" key="1">
    <citation type="submission" date="2024-01" db="EMBL/GenBank/DDBJ databases">
        <title>Genome assemblies of Stephania.</title>
        <authorList>
            <person name="Yang L."/>
        </authorList>
    </citation>
    <scope>NUCLEOTIDE SEQUENCE [LARGE SCALE GENOMIC DNA]</scope>
    <source>
        <strain evidence="3">JXDWG</strain>
        <tissue evidence="3">Leaf</tissue>
    </source>
</reference>